<dbReference type="STRING" id="695850.A0A067BLR9"/>
<organism evidence="1 2">
    <name type="scientific">Saprolegnia parasitica (strain CBS 223.65)</name>
    <dbReference type="NCBI Taxonomy" id="695850"/>
    <lineage>
        <taxon>Eukaryota</taxon>
        <taxon>Sar</taxon>
        <taxon>Stramenopiles</taxon>
        <taxon>Oomycota</taxon>
        <taxon>Saprolegniomycetes</taxon>
        <taxon>Saprolegniales</taxon>
        <taxon>Saprolegniaceae</taxon>
        <taxon>Saprolegnia</taxon>
    </lineage>
</organism>
<sequence length="77" mass="8627">SRSSVLSGPARSSARAQEKGFAYTESMSAMNADDFLPIHIYVVVHSGLQRPYFAKEFLGAMIHRPKCWANRVLPHHV</sequence>
<dbReference type="GeneID" id="24138519"/>
<keyword evidence="2" id="KW-1185">Reference proteome</keyword>
<proteinExistence type="predicted"/>
<gene>
    <name evidence="1" type="ORF">SPRG_16942</name>
</gene>
<protein>
    <submittedName>
        <fullName evidence="1">Uncharacterized protein</fullName>
    </submittedName>
</protein>
<feature type="non-terminal residue" evidence="1">
    <location>
        <position position="1"/>
    </location>
</feature>
<reference evidence="1 2" key="1">
    <citation type="journal article" date="2013" name="PLoS Genet.">
        <title>Distinctive expansion of potential virulence genes in the genome of the oomycete fish pathogen Saprolegnia parasitica.</title>
        <authorList>
            <person name="Jiang R.H."/>
            <person name="de Bruijn I."/>
            <person name="Haas B.J."/>
            <person name="Belmonte R."/>
            <person name="Lobach L."/>
            <person name="Christie J."/>
            <person name="van den Ackerveken G."/>
            <person name="Bottin A."/>
            <person name="Bulone V."/>
            <person name="Diaz-Moreno S.M."/>
            <person name="Dumas B."/>
            <person name="Fan L."/>
            <person name="Gaulin E."/>
            <person name="Govers F."/>
            <person name="Grenville-Briggs L.J."/>
            <person name="Horner N.R."/>
            <person name="Levin J.Z."/>
            <person name="Mammella M."/>
            <person name="Meijer H.J."/>
            <person name="Morris P."/>
            <person name="Nusbaum C."/>
            <person name="Oome S."/>
            <person name="Phillips A.J."/>
            <person name="van Rooyen D."/>
            <person name="Rzeszutek E."/>
            <person name="Saraiva M."/>
            <person name="Secombes C.J."/>
            <person name="Seidl M.F."/>
            <person name="Snel B."/>
            <person name="Stassen J.H."/>
            <person name="Sykes S."/>
            <person name="Tripathy S."/>
            <person name="van den Berg H."/>
            <person name="Vega-Arreguin J.C."/>
            <person name="Wawra S."/>
            <person name="Young S.K."/>
            <person name="Zeng Q."/>
            <person name="Dieguez-Uribeondo J."/>
            <person name="Russ C."/>
            <person name="Tyler B.M."/>
            <person name="van West P."/>
        </authorList>
    </citation>
    <scope>NUCLEOTIDE SEQUENCE [LARGE SCALE GENOMIC DNA]</scope>
    <source>
        <strain evidence="1 2">CBS 223.65</strain>
    </source>
</reference>
<dbReference type="VEuPathDB" id="FungiDB:SPRG_16942"/>
<dbReference type="EMBL" id="KK583597">
    <property type="protein sequence ID" value="KDO17660.1"/>
    <property type="molecule type" value="Genomic_DNA"/>
</dbReference>
<dbReference type="KEGG" id="spar:SPRG_16942"/>
<evidence type="ECO:0000313" key="2">
    <source>
        <dbReference type="Proteomes" id="UP000030745"/>
    </source>
</evidence>
<name>A0A067BLR9_SAPPC</name>
<dbReference type="Gene3D" id="1.20.1050.80">
    <property type="entry name" value="VPS9 domain"/>
    <property type="match status" value="1"/>
</dbReference>
<evidence type="ECO:0000313" key="1">
    <source>
        <dbReference type="EMBL" id="KDO17660.1"/>
    </source>
</evidence>
<dbReference type="OrthoDB" id="21085at2759"/>
<dbReference type="SUPFAM" id="SSF109993">
    <property type="entry name" value="VPS9 domain"/>
    <property type="match status" value="1"/>
</dbReference>
<dbReference type="AlphaFoldDB" id="A0A067BLR9"/>
<dbReference type="InterPro" id="IPR037191">
    <property type="entry name" value="VPS9_dom_sf"/>
</dbReference>
<dbReference type="Proteomes" id="UP000030745">
    <property type="component" value="Unassembled WGS sequence"/>
</dbReference>
<dbReference type="RefSeq" id="XP_012211628.1">
    <property type="nucleotide sequence ID" value="XM_012356238.1"/>
</dbReference>
<accession>A0A067BLR9</accession>